<evidence type="ECO:0008006" key="4">
    <source>
        <dbReference type="Google" id="ProtNLM"/>
    </source>
</evidence>
<keyword evidence="1" id="KW-0732">Signal</keyword>
<feature type="chain" id="PRO_5029910981" description="Lipoprotein" evidence="1">
    <location>
        <begin position="20"/>
        <end position="159"/>
    </location>
</feature>
<reference evidence="2 3" key="1">
    <citation type="submission" date="2019-12" db="EMBL/GenBank/DDBJ databases">
        <title>Spirosoma sp. HMF4905 genome sequencing and assembly.</title>
        <authorList>
            <person name="Kang H."/>
            <person name="Cha I."/>
            <person name="Kim H."/>
            <person name="Joh K."/>
        </authorList>
    </citation>
    <scope>NUCLEOTIDE SEQUENCE [LARGE SCALE GENOMIC DNA]</scope>
    <source>
        <strain evidence="2 3">HMF4905</strain>
    </source>
</reference>
<evidence type="ECO:0000256" key="1">
    <source>
        <dbReference type="SAM" id="SignalP"/>
    </source>
</evidence>
<dbReference type="PROSITE" id="PS51257">
    <property type="entry name" value="PROKAR_LIPOPROTEIN"/>
    <property type="match status" value="1"/>
</dbReference>
<name>A0A7K1SFY9_9BACT</name>
<accession>A0A7K1SFY9</accession>
<keyword evidence="3" id="KW-1185">Reference proteome</keyword>
<dbReference type="AlphaFoldDB" id="A0A7K1SFY9"/>
<feature type="signal peptide" evidence="1">
    <location>
        <begin position="1"/>
        <end position="19"/>
    </location>
</feature>
<gene>
    <name evidence="2" type="ORF">GO755_21960</name>
</gene>
<dbReference type="EMBL" id="WPIN01000008">
    <property type="protein sequence ID" value="MVM32722.1"/>
    <property type="molecule type" value="Genomic_DNA"/>
</dbReference>
<dbReference type="RefSeq" id="WP_157587435.1">
    <property type="nucleotide sequence ID" value="NZ_WPIN01000008.1"/>
</dbReference>
<organism evidence="2 3">
    <name type="scientific">Spirosoma arboris</name>
    <dbReference type="NCBI Taxonomy" id="2682092"/>
    <lineage>
        <taxon>Bacteria</taxon>
        <taxon>Pseudomonadati</taxon>
        <taxon>Bacteroidota</taxon>
        <taxon>Cytophagia</taxon>
        <taxon>Cytophagales</taxon>
        <taxon>Cytophagaceae</taxon>
        <taxon>Spirosoma</taxon>
    </lineage>
</organism>
<dbReference type="Proteomes" id="UP000436006">
    <property type="component" value="Unassembled WGS sequence"/>
</dbReference>
<comment type="caution">
    <text evidence="2">The sequence shown here is derived from an EMBL/GenBank/DDBJ whole genome shotgun (WGS) entry which is preliminary data.</text>
</comment>
<protein>
    <recommendedName>
        <fullName evidence="4">Lipoprotein</fullName>
    </recommendedName>
</protein>
<proteinExistence type="predicted"/>
<sequence>MKNVIIGCILLAAAMLAGCARTPVSNQIAYLGQDTRGTLKMRVTGFGSKQIEIEHNAQVKAFEQLLYVGLPDATSAEIKNTDFRLPMVENKATVQGMPFLRNFFENKDYRRFVTELTMLDDKKLRASNSERTLPFAIGINYDAFRRFMEQNQVIRKFGY</sequence>
<evidence type="ECO:0000313" key="2">
    <source>
        <dbReference type="EMBL" id="MVM32722.1"/>
    </source>
</evidence>
<evidence type="ECO:0000313" key="3">
    <source>
        <dbReference type="Proteomes" id="UP000436006"/>
    </source>
</evidence>